<dbReference type="AlphaFoldDB" id="A0A8I0ACE1"/>
<reference evidence="7" key="1">
    <citation type="submission" date="2020-08" db="EMBL/GenBank/DDBJ databases">
        <title>Genome public.</title>
        <authorList>
            <person name="Liu C."/>
            <person name="Sun Q."/>
        </authorList>
    </citation>
    <scope>NUCLEOTIDE SEQUENCE</scope>
    <source>
        <strain evidence="7">NSJ-42</strain>
    </source>
</reference>
<evidence type="ECO:0000256" key="2">
    <source>
        <dbReference type="ARBA" id="ARBA00012534"/>
    </source>
</evidence>
<dbReference type="SUPFAM" id="SSF53335">
    <property type="entry name" value="S-adenosyl-L-methionine-dependent methyltransferases"/>
    <property type="match status" value="1"/>
</dbReference>
<evidence type="ECO:0000313" key="8">
    <source>
        <dbReference type="Proteomes" id="UP000662088"/>
    </source>
</evidence>
<organism evidence="7 8">
    <name type="scientific">Clostridium lentum</name>
    <dbReference type="NCBI Taxonomy" id="2763037"/>
    <lineage>
        <taxon>Bacteria</taxon>
        <taxon>Bacillati</taxon>
        <taxon>Bacillota</taxon>
        <taxon>Clostridia</taxon>
        <taxon>Eubacteriales</taxon>
        <taxon>Clostridiaceae</taxon>
        <taxon>Clostridium</taxon>
    </lineage>
</organism>
<keyword evidence="5" id="KW-0949">S-adenosyl-L-methionine</keyword>
<keyword evidence="8" id="KW-1185">Reference proteome</keyword>
<proteinExistence type="predicted"/>
<dbReference type="Pfam" id="PF03705">
    <property type="entry name" value="CheR_N"/>
    <property type="match status" value="1"/>
</dbReference>
<dbReference type="GO" id="GO:0032259">
    <property type="term" value="P:methylation"/>
    <property type="evidence" value="ECO:0007669"/>
    <property type="project" value="UniProtKB-KW"/>
</dbReference>
<keyword evidence="3 7" id="KW-0489">Methyltransferase</keyword>
<evidence type="ECO:0000256" key="5">
    <source>
        <dbReference type="ARBA" id="ARBA00022691"/>
    </source>
</evidence>
<dbReference type="InterPro" id="IPR050903">
    <property type="entry name" value="Bact_Chemotaxis_MeTrfase"/>
</dbReference>
<dbReference type="PROSITE" id="PS50123">
    <property type="entry name" value="CHER"/>
    <property type="match status" value="1"/>
</dbReference>
<dbReference type="InterPro" id="IPR000780">
    <property type="entry name" value="CheR_MeTrfase"/>
</dbReference>
<sequence length="255" mass="29817">MEFTEFHNWVYKEIGLSLNSYKPTQLNRRIGSLMERVGVKTLEEYTKLLKEDAVEREKFMDHITINVTEFFRNPEFFEALRKNLLSEIIPNRNNIKIWSAGSSMGCEAYSLAMMFDDMNDKVSYSILATDIDKNILAKARKGVYSAADVKTLDKKYLDKYFNKYDDKYIVDSKIKSKVNFKRHDLILDSYEKDFDLILCRNVIIYFKDEVKQKIIEDFIKSLKVGGLLFVGATESINTYKTSGLEKLSPFIYKKI</sequence>
<evidence type="ECO:0000313" key="7">
    <source>
        <dbReference type="EMBL" id="MBC5639453.1"/>
    </source>
</evidence>
<dbReference type="PIRSF" id="PIRSF000410">
    <property type="entry name" value="CheR"/>
    <property type="match status" value="1"/>
</dbReference>
<dbReference type="InterPro" id="IPR029063">
    <property type="entry name" value="SAM-dependent_MTases_sf"/>
</dbReference>
<gene>
    <name evidence="7" type="ORF">H8R92_03210</name>
</gene>
<dbReference type="Proteomes" id="UP000662088">
    <property type="component" value="Unassembled WGS sequence"/>
</dbReference>
<dbReference type="GO" id="GO:0008983">
    <property type="term" value="F:protein-glutamate O-methyltransferase activity"/>
    <property type="evidence" value="ECO:0007669"/>
    <property type="project" value="UniProtKB-EC"/>
</dbReference>
<dbReference type="InterPro" id="IPR022642">
    <property type="entry name" value="CheR_C"/>
</dbReference>
<dbReference type="Pfam" id="PF01739">
    <property type="entry name" value="CheR"/>
    <property type="match status" value="1"/>
</dbReference>
<dbReference type="InterPro" id="IPR036804">
    <property type="entry name" value="CheR_N_sf"/>
</dbReference>
<dbReference type="EC" id="2.1.1.80" evidence="2"/>
<dbReference type="RefSeq" id="WP_022169234.1">
    <property type="nucleotide sequence ID" value="NZ_JACOOQ010000003.1"/>
</dbReference>
<feature type="domain" description="CheR-type methyltransferase" evidence="6">
    <location>
        <begin position="1"/>
        <end position="255"/>
    </location>
</feature>
<evidence type="ECO:0000256" key="1">
    <source>
        <dbReference type="ARBA" id="ARBA00001541"/>
    </source>
</evidence>
<comment type="caution">
    <text evidence="7">The sequence shown here is derived from an EMBL/GenBank/DDBJ whole genome shotgun (WGS) entry which is preliminary data.</text>
</comment>
<dbReference type="InterPro" id="IPR022641">
    <property type="entry name" value="CheR_N"/>
</dbReference>
<dbReference type="PANTHER" id="PTHR24422">
    <property type="entry name" value="CHEMOTAXIS PROTEIN METHYLTRANSFERASE"/>
    <property type="match status" value="1"/>
</dbReference>
<name>A0A8I0ACE1_9CLOT</name>
<protein>
    <recommendedName>
        <fullName evidence="2">protein-glutamate O-methyltransferase</fullName>
        <ecNumber evidence="2">2.1.1.80</ecNumber>
    </recommendedName>
</protein>
<dbReference type="Gene3D" id="3.40.50.150">
    <property type="entry name" value="Vaccinia Virus protein VP39"/>
    <property type="match status" value="1"/>
</dbReference>
<evidence type="ECO:0000256" key="3">
    <source>
        <dbReference type="ARBA" id="ARBA00022603"/>
    </source>
</evidence>
<dbReference type="SMART" id="SM00138">
    <property type="entry name" value="MeTrc"/>
    <property type="match status" value="1"/>
</dbReference>
<dbReference type="InterPro" id="IPR026024">
    <property type="entry name" value="Chemotaxis_MeTrfase_CheR"/>
</dbReference>
<comment type="catalytic activity">
    <reaction evidence="1">
        <text>L-glutamyl-[protein] + S-adenosyl-L-methionine = [protein]-L-glutamate 5-O-methyl ester + S-adenosyl-L-homocysteine</text>
        <dbReference type="Rhea" id="RHEA:24452"/>
        <dbReference type="Rhea" id="RHEA-COMP:10208"/>
        <dbReference type="Rhea" id="RHEA-COMP:10311"/>
        <dbReference type="ChEBI" id="CHEBI:29973"/>
        <dbReference type="ChEBI" id="CHEBI:57856"/>
        <dbReference type="ChEBI" id="CHEBI:59789"/>
        <dbReference type="ChEBI" id="CHEBI:82795"/>
        <dbReference type="EC" id="2.1.1.80"/>
    </reaction>
</comment>
<dbReference type="EMBL" id="JACOOQ010000003">
    <property type="protein sequence ID" value="MBC5639453.1"/>
    <property type="molecule type" value="Genomic_DNA"/>
</dbReference>
<dbReference type="Gene3D" id="1.10.155.10">
    <property type="entry name" value="Chemotaxis receptor methyltransferase CheR, N-terminal domain"/>
    <property type="match status" value="1"/>
</dbReference>
<dbReference type="SUPFAM" id="SSF47757">
    <property type="entry name" value="Chemotaxis receptor methyltransferase CheR, N-terminal domain"/>
    <property type="match status" value="1"/>
</dbReference>
<dbReference type="PRINTS" id="PR00996">
    <property type="entry name" value="CHERMTFRASE"/>
</dbReference>
<accession>A0A8I0ACE1</accession>
<evidence type="ECO:0000256" key="4">
    <source>
        <dbReference type="ARBA" id="ARBA00022679"/>
    </source>
</evidence>
<dbReference type="PANTHER" id="PTHR24422:SF19">
    <property type="entry name" value="CHEMOTAXIS PROTEIN METHYLTRANSFERASE"/>
    <property type="match status" value="1"/>
</dbReference>
<evidence type="ECO:0000259" key="6">
    <source>
        <dbReference type="PROSITE" id="PS50123"/>
    </source>
</evidence>
<keyword evidence="4 7" id="KW-0808">Transferase</keyword>